<comment type="caution">
    <text evidence="4">The sequence shown here is derived from an EMBL/GenBank/DDBJ whole genome shotgun (WGS) entry which is preliminary data.</text>
</comment>
<dbReference type="NCBIfam" id="TIGR00147">
    <property type="entry name" value="YegS/Rv2252/BmrU family lipid kinase"/>
    <property type="match status" value="1"/>
</dbReference>
<dbReference type="OrthoDB" id="142078at2"/>
<dbReference type="InterPro" id="IPR004363">
    <property type="entry name" value="Methylgl_synth"/>
</dbReference>
<dbReference type="GO" id="GO:0016301">
    <property type="term" value="F:kinase activity"/>
    <property type="evidence" value="ECO:0007669"/>
    <property type="project" value="UniProtKB-KW"/>
</dbReference>
<reference evidence="4 5" key="1">
    <citation type="submission" date="2019-03" db="EMBL/GenBank/DDBJ databases">
        <authorList>
            <person name="He R.-H."/>
        </authorList>
    </citation>
    <scope>NUCLEOTIDE SEQUENCE [LARGE SCALE GENOMIC DNA]</scope>
    <source>
        <strain evidence="5">SH 714</strain>
    </source>
</reference>
<proteinExistence type="predicted"/>
<dbReference type="InterPro" id="IPR016064">
    <property type="entry name" value="NAD/diacylglycerol_kinase_sf"/>
</dbReference>
<dbReference type="Gene3D" id="3.40.50.10330">
    <property type="entry name" value="Probable inorganic polyphosphate/atp-NAD kinase, domain 1"/>
    <property type="match status" value="1"/>
</dbReference>
<keyword evidence="1" id="KW-0547">Nucleotide-binding</keyword>
<keyword evidence="2" id="KW-0067">ATP-binding</keyword>
<dbReference type="Pfam" id="PF00781">
    <property type="entry name" value="DAGK_cat"/>
    <property type="match status" value="1"/>
</dbReference>
<dbReference type="Gene3D" id="2.60.200.40">
    <property type="match status" value="1"/>
</dbReference>
<evidence type="ECO:0000313" key="4">
    <source>
        <dbReference type="EMBL" id="TFB21696.1"/>
    </source>
</evidence>
<protein>
    <submittedName>
        <fullName evidence="4">YegS/Rv2252/BmrU family lipid kinase</fullName>
    </submittedName>
</protein>
<gene>
    <name evidence="4" type="ORF">E3U55_07620</name>
</gene>
<keyword evidence="4" id="KW-0808">Transferase</keyword>
<evidence type="ECO:0000313" key="5">
    <source>
        <dbReference type="Proteomes" id="UP000297975"/>
    </source>
</evidence>
<dbReference type="GO" id="GO:0008654">
    <property type="term" value="P:phospholipid biosynthetic process"/>
    <property type="evidence" value="ECO:0007669"/>
    <property type="project" value="InterPro"/>
</dbReference>
<dbReference type="PANTHER" id="PTHR30492:SF0">
    <property type="entry name" value="METHYLGLYOXAL SYNTHASE"/>
    <property type="match status" value="1"/>
</dbReference>
<dbReference type="EMBL" id="SOPW01000007">
    <property type="protein sequence ID" value="TFB21696.1"/>
    <property type="molecule type" value="Genomic_DNA"/>
</dbReference>
<dbReference type="PANTHER" id="PTHR30492">
    <property type="entry name" value="METHYLGLYOXAL SYNTHASE"/>
    <property type="match status" value="1"/>
</dbReference>
<evidence type="ECO:0000256" key="1">
    <source>
        <dbReference type="ARBA" id="ARBA00022741"/>
    </source>
</evidence>
<dbReference type="GO" id="GO:0008929">
    <property type="term" value="F:methylglyoxal synthase activity"/>
    <property type="evidence" value="ECO:0007669"/>
    <property type="project" value="InterPro"/>
</dbReference>
<evidence type="ECO:0000259" key="3">
    <source>
        <dbReference type="PROSITE" id="PS50146"/>
    </source>
</evidence>
<keyword evidence="5" id="KW-1185">Reference proteome</keyword>
<dbReference type="InterPro" id="IPR001206">
    <property type="entry name" value="Diacylglycerol_kinase_cat_dom"/>
</dbReference>
<dbReference type="Proteomes" id="UP000297975">
    <property type="component" value="Unassembled WGS sequence"/>
</dbReference>
<dbReference type="AlphaFoldDB" id="A0A4Y8IKM7"/>
<name>A0A4Y8IKM7_9BACI</name>
<dbReference type="InterPro" id="IPR005218">
    <property type="entry name" value="Diacylglycerol/lipid_kinase"/>
</dbReference>
<dbReference type="InterPro" id="IPR017438">
    <property type="entry name" value="ATP-NAD_kinase_N"/>
</dbReference>
<evidence type="ECO:0000256" key="2">
    <source>
        <dbReference type="ARBA" id="ARBA00022840"/>
    </source>
</evidence>
<dbReference type="RefSeq" id="WP_134339839.1">
    <property type="nucleotide sequence ID" value="NZ_SOPW01000007.1"/>
</dbReference>
<dbReference type="PROSITE" id="PS50146">
    <property type="entry name" value="DAGK"/>
    <property type="match status" value="1"/>
</dbReference>
<dbReference type="GO" id="GO:0005829">
    <property type="term" value="C:cytosol"/>
    <property type="evidence" value="ECO:0007669"/>
    <property type="project" value="TreeGrafter"/>
</dbReference>
<keyword evidence="4" id="KW-0418">Kinase</keyword>
<organism evidence="4 5">
    <name type="scientific">Filobacillus milosensis</name>
    <dbReference type="NCBI Taxonomy" id="94137"/>
    <lineage>
        <taxon>Bacteria</taxon>
        <taxon>Bacillati</taxon>
        <taxon>Bacillota</taxon>
        <taxon>Bacilli</taxon>
        <taxon>Bacillales</taxon>
        <taxon>Bacillaceae</taxon>
        <taxon>Filobacillus</taxon>
    </lineage>
</organism>
<accession>A0A4Y8IKM7</accession>
<dbReference type="GO" id="GO:0019242">
    <property type="term" value="P:methylglyoxal biosynthetic process"/>
    <property type="evidence" value="ECO:0007669"/>
    <property type="project" value="InterPro"/>
</dbReference>
<dbReference type="SUPFAM" id="SSF111331">
    <property type="entry name" value="NAD kinase/diacylglycerol kinase-like"/>
    <property type="match status" value="1"/>
</dbReference>
<dbReference type="GO" id="GO:0005524">
    <property type="term" value="F:ATP binding"/>
    <property type="evidence" value="ECO:0007669"/>
    <property type="project" value="UniProtKB-KW"/>
</dbReference>
<dbReference type="SMART" id="SM00046">
    <property type="entry name" value="DAGKc"/>
    <property type="match status" value="1"/>
</dbReference>
<dbReference type="Pfam" id="PF19279">
    <property type="entry name" value="YegS_C"/>
    <property type="match status" value="1"/>
</dbReference>
<feature type="domain" description="DAGKc" evidence="3">
    <location>
        <begin position="1"/>
        <end position="131"/>
    </location>
</feature>
<sequence>MVYEKVILLINEEKPNDEKQKLMQQVMPILGPHIGELILKQAPSEEKLKQVCQNYHDVDLFIVYGGDGTVHLVINEFGQMEDPPKLAILPGGTCNDFSRVLAIPQNLKKAAETILNNQSQPIDMASINDNYFLNFAGGGLIAETSENIDDQLKQSLGKVSYFLSAIQQFQQSNSMKFHVTVDDEVIEEEAVMVLVMNGYFVGTHQFPLPSISVQDGYFDVIFVKESNLQTIRDWFSLSNKSGRANEQGQIKHVQGKHIKIQTEDAKEIDTDGEIYLETPIDIKVMSKKLNMIVGEGFKEAGTKPSNIKNRGTPS</sequence>
<dbReference type="InterPro" id="IPR045540">
    <property type="entry name" value="YegS/DAGK_C"/>
</dbReference>